<dbReference type="Proteomes" id="UP000600918">
    <property type="component" value="Unassembled WGS sequence"/>
</dbReference>
<proteinExistence type="predicted"/>
<protein>
    <submittedName>
        <fullName evidence="1">Uncharacterized protein</fullName>
    </submittedName>
</protein>
<comment type="caution">
    <text evidence="1">The sequence shown here is derived from an EMBL/GenBank/DDBJ whole genome shotgun (WGS) entry which is preliminary data.</text>
</comment>
<keyword evidence="2" id="KW-1185">Reference proteome</keyword>
<dbReference type="AlphaFoldDB" id="A0A834P2D0"/>
<organism evidence="1 2">
    <name type="scientific">Vespula pensylvanica</name>
    <name type="common">Western yellow jacket</name>
    <name type="synonym">Wasp</name>
    <dbReference type="NCBI Taxonomy" id="30213"/>
    <lineage>
        <taxon>Eukaryota</taxon>
        <taxon>Metazoa</taxon>
        <taxon>Ecdysozoa</taxon>
        <taxon>Arthropoda</taxon>
        <taxon>Hexapoda</taxon>
        <taxon>Insecta</taxon>
        <taxon>Pterygota</taxon>
        <taxon>Neoptera</taxon>
        <taxon>Endopterygota</taxon>
        <taxon>Hymenoptera</taxon>
        <taxon>Apocrita</taxon>
        <taxon>Aculeata</taxon>
        <taxon>Vespoidea</taxon>
        <taxon>Vespidae</taxon>
        <taxon>Vespinae</taxon>
        <taxon>Vespula</taxon>
    </lineage>
</organism>
<accession>A0A834P2D0</accession>
<evidence type="ECO:0000313" key="1">
    <source>
        <dbReference type="EMBL" id="KAF7425612.1"/>
    </source>
</evidence>
<name>A0A834P2D0_VESPE</name>
<evidence type="ECO:0000313" key="2">
    <source>
        <dbReference type="Proteomes" id="UP000600918"/>
    </source>
</evidence>
<reference evidence="1" key="1">
    <citation type="journal article" date="2020" name="G3 (Bethesda)">
        <title>High-Quality Assemblies for Three Invasive Social Wasps from the &lt;i&gt;Vespula&lt;/i&gt; Genus.</title>
        <authorList>
            <person name="Harrop T.W.R."/>
            <person name="Guhlin J."/>
            <person name="McLaughlin G.M."/>
            <person name="Permina E."/>
            <person name="Stockwell P."/>
            <person name="Gilligan J."/>
            <person name="Le Lec M.F."/>
            <person name="Gruber M.A.M."/>
            <person name="Quinn O."/>
            <person name="Lovegrove M."/>
            <person name="Duncan E.J."/>
            <person name="Remnant E.J."/>
            <person name="Van Eeckhoven J."/>
            <person name="Graham B."/>
            <person name="Knapp R.A."/>
            <person name="Langford K.W."/>
            <person name="Kronenberg Z."/>
            <person name="Press M.O."/>
            <person name="Eacker S.M."/>
            <person name="Wilson-Rankin E.E."/>
            <person name="Purcell J."/>
            <person name="Lester P.J."/>
            <person name="Dearden P.K."/>
        </authorList>
    </citation>
    <scope>NUCLEOTIDE SEQUENCE</scope>
    <source>
        <strain evidence="1">Volc-1</strain>
    </source>
</reference>
<dbReference type="EMBL" id="JACSDY010000006">
    <property type="protein sequence ID" value="KAF7425612.1"/>
    <property type="molecule type" value="Genomic_DNA"/>
</dbReference>
<sequence length="190" mass="21304">MVVVVVVVCATALFHRQEKFTRIAIIAGAIRFSERKSRDSLPTIYTTVAESARPLADFRSVADKVFAPERFRAIRMRSIGSCVNQSILGKGLHKPGNKATIFSDPWQREFENKNLKEMVVVKSTLTSLNQTTFSERKRCLIGSKGRRASQYVLLVPSESELGNSIFVATGGNLQSYYARKWSSKVPEKRS</sequence>
<gene>
    <name evidence="1" type="ORF">H0235_008050</name>
</gene>